<dbReference type="EMBL" id="SRHY01000017">
    <property type="protein sequence ID" value="TFJ92680.1"/>
    <property type="molecule type" value="Genomic_DNA"/>
</dbReference>
<accession>A0A4Y9ACN8</accession>
<dbReference type="Proteomes" id="UP000298484">
    <property type="component" value="Unassembled WGS sequence"/>
</dbReference>
<reference evidence="1 2" key="1">
    <citation type="submission" date="2019-03" db="EMBL/GenBank/DDBJ databases">
        <title>Genome sequence of Lentibacillus salicampi ATCC BAA-719.</title>
        <authorList>
            <person name="Maclea K.S."/>
            <person name="Simoes Junior M."/>
        </authorList>
    </citation>
    <scope>NUCLEOTIDE SEQUENCE [LARGE SCALE GENOMIC DNA]</scope>
    <source>
        <strain evidence="1 2">ATCC BAA-719</strain>
    </source>
</reference>
<protein>
    <submittedName>
        <fullName evidence="1">DUF3891 family protein</fullName>
    </submittedName>
</protein>
<dbReference type="AlphaFoldDB" id="A0A4Y9ACN8"/>
<gene>
    <name evidence="1" type="ORF">E4U82_11035</name>
</gene>
<evidence type="ECO:0000313" key="1">
    <source>
        <dbReference type="EMBL" id="TFJ92680.1"/>
    </source>
</evidence>
<dbReference type="InterPro" id="IPR024992">
    <property type="entry name" value="DUF3891"/>
</dbReference>
<organism evidence="1 2">
    <name type="scientific">Lentibacillus salicampi</name>
    <dbReference type="NCBI Taxonomy" id="175306"/>
    <lineage>
        <taxon>Bacteria</taxon>
        <taxon>Bacillati</taxon>
        <taxon>Bacillota</taxon>
        <taxon>Bacilli</taxon>
        <taxon>Bacillales</taxon>
        <taxon>Bacillaceae</taxon>
        <taxon>Lentibacillus</taxon>
    </lineage>
</organism>
<dbReference type="OrthoDB" id="190426at2"/>
<dbReference type="Pfam" id="PF13030">
    <property type="entry name" value="DUF3891"/>
    <property type="match status" value="1"/>
</dbReference>
<evidence type="ECO:0000313" key="2">
    <source>
        <dbReference type="Proteomes" id="UP000298484"/>
    </source>
</evidence>
<proteinExistence type="predicted"/>
<sequence>MIVRERQNTYIMIDQDHHAQISGQMAASLKDSFFLEERLKDSVLFAIRNHDYAWKMIDKQPFWNDQKQKPYMFTDFPNPAKTVFYKHGIDEVAHHDLYAALLCSEHYTRFLLDDPEESSRTFVQHERERQQQIIQHLEGYDKDTFAVHYGLLQFLDSLSLYICLNEPGVTKEDEHPFFKDGIPVSQHLTFFHTNKVGINWKDQETVEMDVFPFDSPIDMTIQQKSVPKKAIAENGLVNSYERTEEESVSVRLV</sequence>
<comment type="caution">
    <text evidence="1">The sequence shown here is derived from an EMBL/GenBank/DDBJ whole genome shotgun (WGS) entry which is preliminary data.</text>
</comment>
<dbReference type="RefSeq" id="WP_135110239.1">
    <property type="nucleotide sequence ID" value="NZ_SRHY01000017.1"/>
</dbReference>
<name>A0A4Y9ACN8_9BACI</name>
<keyword evidence="2" id="KW-1185">Reference proteome</keyword>